<reference evidence="1 2" key="1">
    <citation type="submission" date="2017-10" db="EMBL/GenBank/DDBJ databases">
        <title>Nyctiphanis sp. nov., isolated from the stomach of the euphausiid Nyctiphanes simplex (Hansen, 1911) in the Gulf of California.</title>
        <authorList>
            <person name="Gomez-Gil B."/>
            <person name="Aguilar-Mendez M."/>
            <person name="Lopez-Cortes A."/>
            <person name="Gomez-Gutierrez J."/>
            <person name="Roque A."/>
            <person name="Lang E."/>
            <person name="Gonzalez-Castillo A."/>
        </authorList>
    </citation>
    <scope>NUCLEOTIDE SEQUENCE [LARGE SCALE GENOMIC DNA]</scope>
    <source>
        <strain evidence="1 2">CAIM 600</strain>
    </source>
</reference>
<keyword evidence="2" id="KW-1185">Reference proteome</keyword>
<sequence length="94" mass="10433">MPRRPISLTQNTLIIRYGVFNPLTLPISNIESISLHSKEVKGKANLKVYNHFGVPNIEISLREPDGDLKKIYLGVDNPNRLIEAVSGAVAPQNQ</sequence>
<comment type="caution">
    <text evidence="1">The sequence shown here is derived from an EMBL/GenBank/DDBJ whole genome shotgun (WGS) entry which is preliminary data.</text>
</comment>
<dbReference type="EMBL" id="PEIB01000015">
    <property type="protein sequence ID" value="RXJ72813.1"/>
    <property type="molecule type" value="Genomic_DNA"/>
</dbReference>
<dbReference type="RefSeq" id="WP_161569629.1">
    <property type="nucleotide sequence ID" value="NZ_PEIB01000015.1"/>
</dbReference>
<dbReference type="Proteomes" id="UP000290287">
    <property type="component" value="Unassembled WGS sequence"/>
</dbReference>
<evidence type="ECO:0000313" key="2">
    <source>
        <dbReference type="Proteomes" id="UP000290287"/>
    </source>
</evidence>
<dbReference type="OrthoDB" id="5916863at2"/>
<accession>A0A4Q0YQD3</accession>
<gene>
    <name evidence="1" type="ORF">CS022_13195</name>
</gene>
<organism evidence="1 2">
    <name type="scientific">Veronia nyctiphanis</name>
    <dbReference type="NCBI Taxonomy" id="1278244"/>
    <lineage>
        <taxon>Bacteria</taxon>
        <taxon>Pseudomonadati</taxon>
        <taxon>Pseudomonadota</taxon>
        <taxon>Gammaproteobacteria</taxon>
        <taxon>Vibrionales</taxon>
        <taxon>Vibrionaceae</taxon>
        <taxon>Veronia</taxon>
    </lineage>
</organism>
<protein>
    <submittedName>
        <fullName evidence="1">Uncharacterized protein</fullName>
    </submittedName>
</protein>
<name>A0A4Q0YQD3_9GAMM</name>
<dbReference type="AlphaFoldDB" id="A0A4Q0YQD3"/>
<proteinExistence type="predicted"/>
<evidence type="ECO:0000313" key="1">
    <source>
        <dbReference type="EMBL" id="RXJ72813.1"/>
    </source>
</evidence>